<dbReference type="Pfam" id="PF13797">
    <property type="entry name" value="Post_transc_reg"/>
    <property type="match status" value="1"/>
</dbReference>
<evidence type="ECO:0008006" key="3">
    <source>
        <dbReference type="Google" id="ProtNLM"/>
    </source>
</evidence>
<gene>
    <name evidence="1" type="ORF">CGZ90_09140</name>
</gene>
<dbReference type="InterPro" id="IPR025716">
    <property type="entry name" value="Post-transcriptional_regulator"/>
</dbReference>
<keyword evidence="2" id="KW-1185">Reference proteome</keyword>
<dbReference type="OrthoDB" id="2990595at2"/>
<comment type="caution">
    <text evidence="1">The sequence shown here is derived from an EMBL/GenBank/DDBJ whole genome shotgun (WGS) entry which is preliminary data.</text>
</comment>
<dbReference type="Proteomes" id="UP000215059">
    <property type="component" value="Unassembled WGS sequence"/>
</dbReference>
<proteinExistence type="predicted"/>
<reference evidence="1 2" key="1">
    <citation type="submission" date="2017-07" db="EMBL/GenBank/DDBJ databases">
        <title>Fictibacillus sp. nov. GDSW-R2A3 Genome sequencing and assembly.</title>
        <authorList>
            <person name="Mayilraj S."/>
        </authorList>
    </citation>
    <scope>NUCLEOTIDE SEQUENCE [LARGE SCALE GENOMIC DNA]</scope>
    <source>
        <strain evidence="1 2">GDSW-R2A3</strain>
    </source>
</reference>
<accession>A0A235FAJ0</accession>
<evidence type="ECO:0000313" key="2">
    <source>
        <dbReference type="Proteomes" id="UP000215059"/>
    </source>
</evidence>
<dbReference type="EMBL" id="NOII01000002">
    <property type="protein sequence ID" value="OYD58316.1"/>
    <property type="molecule type" value="Genomic_DNA"/>
</dbReference>
<evidence type="ECO:0000313" key="1">
    <source>
        <dbReference type="EMBL" id="OYD58316.1"/>
    </source>
</evidence>
<protein>
    <recommendedName>
        <fullName evidence="3">Post-transcriptional regulator</fullName>
    </recommendedName>
</protein>
<dbReference type="AlphaFoldDB" id="A0A235FAJ0"/>
<sequence>MEEFHYLGYESATIEEIWECVMAKAKKKKTEARLHKLVSLILTLTVNDFMNWLTIKAYTEQSSPLK</sequence>
<name>A0A235FAJ0_9BACL</name>
<organism evidence="1 2">
    <name type="scientific">Fictibacillus aquaticus</name>
    <dbReference type="NCBI Taxonomy" id="2021314"/>
    <lineage>
        <taxon>Bacteria</taxon>
        <taxon>Bacillati</taxon>
        <taxon>Bacillota</taxon>
        <taxon>Bacilli</taxon>
        <taxon>Bacillales</taxon>
        <taxon>Fictibacillaceae</taxon>
        <taxon>Fictibacillus</taxon>
    </lineage>
</organism>